<proteinExistence type="predicted"/>
<reference evidence="1" key="1">
    <citation type="submission" date="2020-08" db="EMBL/GenBank/DDBJ databases">
        <title>Multicomponent nature underlies the extraordinary mechanical properties of spider dragline silk.</title>
        <authorList>
            <person name="Kono N."/>
            <person name="Nakamura H."/>
            <person name="Mori M."/>
            <person name="Yoshida Y."/>
            <person name="Ohtoshi R."/>
            <person name="Malay A.D."/>
            <person name="Moran D.A.P."/>
            <person name="Tomita M."/>
            <person name="Numata K."/>
            <person name="Arakawa K."/>
        </authorList>
    </citation>
    <scope>NUCLEOTIDE SEQUENCE</scope>
</reference>
<sequence length="81" mass="9276">MMERSFCYYSDNVFEDDQIVPDCSQTLKFPRPSSQGNWTTDLKLFNLSSYGCIANFTLQIIHGGMVFDSLTVNVEMDGHRL</sequence>
<dbReference type="AlphaFoldDB" id="A0A8X6Y528"/>
<evidence type="ECO:0000313" key="1">
    <source>
        <dbReference type="EMBL" id="GFY63089.1"/>
    </source>
</evidence>
<dbReference type="Proteomes" id="UP000886998">
    <property type="component" value="Unassembled WGS sequence"/>
</dbReference>
<comment type="caution">
    <text evidence="1">The sequence shown here is derived from an EMBL/GenBank/DDBJ whole genome shotgun (WGS) entry which is preliminary data.</text>
</comment>
<organism evidence="1 2">
    <name type="scientific">Trichonephila inaurata madagascariensis</name>
    <dbReference type="NCBI Taxonomy" id="2747483"/>
    <lineage>
        <taxon>Eukaryota</taxon>
        <taxon>Metazoa</taxon>
        <taxon>Ecdysozoa</taxon>
        <taxon>Arthropoda</taxon>
        <taxon>Chelicerata</taxon>
        <taxon>Arachnida</taxon>
        <taxon>Araneae</taxon>
        <taxon>Araneomorphae</taxon>
        <taxon>Entelegynae</taxon>
        <taxon>Araneoidea</taxon>
        <taxon>Nephilidae</taxon>
        <taxon>Trichonephila</taxon>
        <taxon>Trichonephila inaurata</taxon>
    </lineage>
</organism>
<keyword evidence="2" id="KW-1185">Reference proteome</keyword>
<dbReference type="EMBL" id="BMAV01014603">
    <property type="protein sequence ID" value="GFY63089.1"/>
    <property type="molecule type" value="Genomic_DNA"/>
</dbReference>
<protein>
    <submittedName>
        <fullName evidence="1">Uncharacterized protein</fullName>
    </submittedName>
</protein>
<gene>
    <name evidence="1" type="ORF">TNIN_463871</name>
</gene>
<accession>A0A8X6Y528</accession>
<evidence type="ECO:0000313" key="2">
    <source>
        <dbReference type="Proteomes" id="UP000886998"/>
    </source>
</evidence>
<name>A0A8X6Y528_9ARAC</name>